<dbReference type="SUPFAM" id="SSF51338">
    <property type="entry name" value="Composite domain of metallo-dependent hydrolases"/>
    <property type="match status" value="1"/>
</dbReference>
<dbReference type="OrthoDB" id="9767366at2"/>
<keyword evidence="2" id="KW-0378">Hydrolase</keyword>
<organism evidence="2 3">
    <name type="scientific">Caproiciproducens galactitolivorans</name>
    <dbReference type="NCBI Taxonomy" id="642589"/>
    <lineage>
        <taxon>Bacteria</taxon>
        <taxon>Bacillati</taxon>
        <taxon>Bacillota</taxon>
        <taxon>Clostridia</taxon>
        <taxon>Eubacteriales</taxon>
        <taxon>Acutalibacteraceae</taxon>
        <taxon>Caproiciproducens</taxon>
    </lineage>
</organism>
<keyword evidence="3" id="KW-1185">Reference proteome</keyword>
<evidence type="ECO:0000313" key="2">
    <source>
        <dbReference type="EMBL" id="TGJ75522.1"/>
    </source>
</evidence>
<sequence length="518" mass="58103">MTNSGKAEILLKSNCIYTAVSPEPLAGFVAVADGKILAVGSDGEEEYIDRNTAVYELGDKLVCPGFADVHCFFTGYVLRFVGADLSCAGTAEEIIEIMKRYACEQPFEKALLGHGWDSEKVKNPDPALLDKAFAGRPVILFEKGQETCWMNEAAEKTYQFTPETCYPEAYWKLLGEVLGDRAFIVPEFKKYMAMLNSRGVTSVKEMGFDDFYGFTDVLEDLEKKNELTLRVNFMSQPVGAGMNLAYGREMRKRFQGDYVRFSGYNRMTDGSISQLCGDLKEPYCCAPNICCAQEIDYDLIEKETLAADAENFRFSLHAQGDAAICKVLDIYEKCKRENGKLVNRHSITDLEFSDPSDLERMGKLGVIAEIYPQIMAIADRKSKLEMIEEKIGMERGRYYWNRRKMADSGVLISCGTDLPLLIDDIPESIYHACGGQFPEGGEPFNKENTLTVSEVMRAWTYGGQYNLYREKELGTLEQGKKADIAVLDGNVFTESMQNMRAIKVCLTLVEGKVVYTSL</sequence>
<dbReference type="InterPro" id="IPR032466">
    <property type="entry name" value="Metal_Hydrolase"/>
</dbReference>
<dbReference type="RefSeq" id="WP_135660954.1">
    <property type="nucleotide sequence ID" value="NZ_JAJUFJ010000020.1"/>
</dbReference>
<dbReference type="Gene3D" id="3.10.310.70">
    <property type="match status" value="1"/>
</dbReference>
<dbReference type="EC" id="3.5.1.91" evidence="2"/>
<protein>
    <submittedName>
        <fullName evidence="2">N-substituted formamide deformylase</fullName>
        <ecNumber evidence="2">3.5.1.91</ecNumber>
    </submittedName>
</protein>
<dbReference type="Proteomes" id="UP000297714">
    <property type="component" value="Unassembled WGS sequence"/>
</dbReference>
<dbReference type="SUPFAM" id="SSF51556">
    <property type="entry name" value="Metallo-dependent hydrolases"/>
    <property type="match status" value="1"/>
</dbReference>
<dbReference type="InterPro" id="IPR011059">
    <property type="entry name" value="Metal-dep_hydrolase_composite"/>
</dbReference>
<dbReference type="Gene3D" id="2.30.40.10">
    <property type="entry name" value="Urease, subunit C, domain 1"/>
    <property type="match status" value="1"/>
</dbReference>
<dbReference type="InterPro" id="IPR013108">
    <property type="entry name" value="Amidohydro_3"/>
</dbReference>
<dbReference type="AlphaFoldDB" id="A0A4Z0YEY8"/>
<dbReference type="GO" id="GO:0016810">
    <property type="term" value="F:hydrolase activity, acting on carbon-nitrogen (but not peptide) bonds"/>
    <property type="evidence" value="ECO:0007669"/>
    <property type="project" value="InterPro"/>
</dbReference>
<evidence type="ECO:0000259" key="1">
    <source>
        <dbReference type="Pfam" id="PF07969"/>
    </source>
</evidence>
<evidence type="ECO:0000313" key="3">
    <source>
        <dbReference type="Proteomes" id="UP000297714"/>
    </source>
</evidence>
<comment type="caution">
    <text evidence="2">The sequence shown here is derived from an EMBL/GenBank/DDBJ whole genome shotgun (WGS) entry which is preliminary data.</text>
</comment>
<dbReference type="Pfam" id="PF07969">
    <property type="entry name" value="Amidohydro_3"/>
    <property type="match status" value="1"/>
</dbReference>
<accession>A0A4Z0YEY8</accession>
<proteinExistence type="predicted"/>
<reference evidence="2 3" key="1">
    <citation type="submission" date="2019-04" db="EMBL/GenBank/DDBJ databases">
        <authorList>
            <person name="Poehlein A."/>
            <person name="Bengelsdorf F.R."/>
            <person name="Duerre P."/>
            <person name="Daniel R."/>
        </authorList>
    </citation>
    <scope>NUCLEOTIDE SEQUENCE [LARGE SCALE GENOMIC DNA]</scope>
    <source>
        <strain evidence="2 3">BS-1</strain>
    </source>
</reference>
<dbReference type="EMBL" id="SRMQ01000015">
    <property type="protein sequence ID" value="TGJ75522.1"/>
    <property type="molecule type" value="Genomic_DNA"/>
</dbReference>
<gene>
    <name evidence="2" type="primary">nfdA_2</name>
    <name evidence="2" type="ORF">CAGA_23210</name>
</gene>
<feature type="domain" description="Amidohydrolase 3" evidence="1">
    <location>
        <begin position="54"/>
        <end position="515"/>
    </location>
</feature>
<dbReference type="PANTHER" id="PTHR22642:SF2">
    <property type="entry name" value="PROTEIN LONG AFTER FAR-RED 3"/>
    <property type="match status" value="1"/>
</dbReference>
<dbReference type="PANTHER" id="PTHR22642">
    <property type="entry name" value="IMIDAZOLONEPROPIONASE"/>
    <property type="match status" value="1"/>
</dbReference>
<dbReference type="Gene3D" id="3.20.20.140">
    <property type="entry name" value="Metal-dependent hydrolases"/>
    <property type="match status" value="1"/>
</dbReference>
<name>A0A4Z0YEY8_9FIRM</name>